<organism evidence="2 3">
    <name type="scientific">Rubus argutus</name>
    <name type="common">Southern blackberry</name>
    <dbReference type="NCBI Taxonomy" id="59490"/>
    <lineage>
        <taxon>Eukaryota</taxon>
        <taxon>Viridiplantae</taxon>
        <taxon>Streptophyta</taxon>
        <taxon>Embryophyta</taxon>
        <taxon>Tracheophyta</taxon>
        <taxon>Spermatophyta</taxon>
        <taxon>Magnoliopsida</taxon>
        <taxon>eudicotyledons</taxon>
        <taxon>Gunneridae</taxon>
        <taxon>Pentapetalae</taxon>
        <taxon>rosids</taxon>
        <taxon>fabids</taxon>
        <taxon>Rosales</taxon>
        <taxon>Rosaceae</taxon>
        <taxon>Rosoideae</taxon>
        <taxon>Rosoideae incertae sedis</taxon>
        <taxon>Rubus</taxon>
    </lineage>
</organism>
<gene>
    <name evidence="2" type="ORF">M0R45_034192</name>
</gene>
<reference evidence="2 3" key="1">
    <citation type="journal article" date="2023" name="G3 (Bethesda)">
        <title>A chromosome-length genome assembly and annotation of blackberry (Rubus argutus, cv. 'Hillquist').</title>
        <authorList>
            <person name="Bruna T."/>
            <person name="Aryal R."/>
            <person name="Dudchenko O."/>
            <person name="Sargent D.J."/>
            <person name="Mead D."/>
            <person name="Buti M."/>
            <person name="Cavallini A."/>
            <person name="Hytonen T."/>
            <person name="Andres J."/>
            <person name="Pham M."/>
            <person name="Weisz D."/>
            <person name="Mascagni F."/>
            <person name="Usai G."/>
            <person name="Natali L."/>
            <person name="Bassil N."/>
            <person name="Fernandez G.E."/>
            <person name="Lomsadze A."/>
            <person name="Armour M."/>
            <person name="Olukolu B."/>
            <person name="Poorten T."/>
            <person name="Britton C."/>
            <person name="Davik J."/>
            <person name="Ashrafi H."/>
            <person name="Aiden E.L."/>
            <person name="Borodovsky M."/>
            <person name="Worthington M."/>
        </authorList>
    </citation>
    <scope>NUCLEOTIDE SEQUENCE [LARGE SCALE GENOMIC DNA]</scope>
    <source>
        <strain evidence="2">PI 553951</strain>
    </source>
</reference>
<protein>
    <recommendedName>
        <fullName evidence="1">NAD-dependent epimerase/dehydratase domain-containing protein</fullName>
    </recommendedName>
</protein>
<dbReference type="Proteomes" id="UP001457282">
    <property type="component" value="Unassembled WGS sequence"/>
</dbReference>
<feature type="domain" description="NAD-dependent epimerase/dehydratase" evidence="1">
    <location>
        <begin position="10"/>
        <end position="39"/>
    </location>
</feature>
<accession>A0AAW1VTS1</accession>
<dbReference type="Pfam" id="PF01370">
    <property type="entry name" value="Epimerase"/>
    <property type="match status" value="1"/>
</dbReference>
<evidence type="ECO:0000313" key="2">
    <source>
        <dbReference type="EMBL" id="KAK9910222.1"/>
    </source>
</evidence>
<evidence type="ECO:0000259" key="1">
    <source>
        <dbReference type="Pfam" id="PF01370"/>
    </source>
</evidence>
<proteinExistence type="predicted"/>
<name>A0AAW1VTS1_RUBAR</name>
<dbReference type="EMBL" id="JBEDUW010000007">
    <property type="protein sequence ID" value="KAK9910222.1"/>
    <property type="molecule type" value="Genomic_DNA"/>
</dbReference>
<dbReference type="AlphaFoldDB" id="A0AAW1VTS1"/>
<comment type="caution">
    <text evidence="2">The sequence shown here is derived from an EMBL/GenBank/DDBJ whole genome shotgun (WGS) entry which is preliminary data.</text>
</comment>
<dbReference type="InterPro" id="IPR036291">
    <property type="entry name" value="NAD(P)-bd_dom_sf"/>
</dbReference>
<dbReference type="SUPFAM" id="SSF51735">
    <property type="entry name" value="NAD(P)-binding Rossmann-fold domains"/>
    <property type="match status" value="1"/>
</dbReference>
<evidence type="ECO:0000313" key="3">
    <source>
        <dbReference type="Proteomes" id="UP001457282"/>
    </source>
</evidence>
<keyword evidence="3" id="KW-1185">Reference proteome</keyword>
<dbReference type="InterPro" id="IPR001509">
    <property type="entry name" value="Epimerase_deHydtase"/>
</dbReference>
<dbReference type="Gene3D" id="3.40.50.720">
    <property type="entry name" value="NAD(P)-binding Rossmann-like Domain"/>
    <property type="match status" value="1"/>
</dbReference>
<sequence length="99" mass="11036">MGKSSNDRKVCVTGGEGYIGSWLVKKLLEKGTDHATRRVRTLDDVSKLSLSTMQLQYKSTTKAAIAWGKSIAESSLKSGTYSLEADLHRFCAWFISFER</sequence>